<dbReference type="OrthoDB" id="7658488at2"/>
<keyword evidence="2" id="KW-1185">Reference proteome</keyword>
<sequence>MTTYVSKELQAGLDAVRTVNLKRSSRMMVEANGKAFRVLRFWDTGFALDMADAPNLRGFVDLYERGFHLYQCLIVASAEEGGQMIYEFKRLTAVHTKAPLDFVMDHPDVSGLLEERFL</sequence>
<protein>
    <submittedName>
        <fullName evidence="1">Uncharacterized protein</fullName>
    </submittedName>
</protein>
<proteinExistence type="predicted"/>
<accession>A0A521EER0</accession>
<dbReference type="Proteomes" id="UP000316030">
    <property type="component" value="Unassembled WGS sequence"/>
</dbReference>
<reference evidence="1 2" key="1">
    <citation type="submission" date="2017-05" db="EMBL/GenBank/DDBJ databases">
        <authorList>
            <person name="Varghese N."/>
            <person name="Submissions S."/>
        </authorList>
    </citation>
    <scope>NUCLEOTIDE SEQUENCE [LARGE SCALE GENOMIC DNA]</scope>
    <source>
        <strain evidence="1 2">DSM 29506</strain>
    </source>
</reference>
<organism evidence="1 2">
    <name type="scientific">Thalassovita litoralis</name>
    <dbReference type="NCBI Taxonomy" id="1010611"/>
    <lineage>
        <taxon>Bacteria</taxon>
        <taxon>Pseudomonadati</taxon>
        <taxon>Pseudomonadota</taxon>
        <taxon>Alphaproteobacteria</taxon>
        <taxon>Rhodobacterales</taxon>
        <taxon>Roseobacteraceae</taxon>
        <taxon>Thalassovita</taxon>
    </lineage>
</organism>
<gene>
    <name evidence="1" type="ORF">SAMN06265173_11631</name>
</gene>
<dbReference type="RefSeq" id="WP_142493815.1">
    <property type="nucleotide sequence ID" value="NZ_FXTO01000016.1"/>
</dbReference>
<evidence type="ECO:0000313" key="1">
    <source>
        <dbReference type="EMBL" id="SMO82409.1"/>
    </source>
</evidence>
<dbReference type="AlphaFoldDB" id="A0A521EER0"/>
<name>A0A521EER0_9RHOB</name>
<dbReference type="EMBL" id="FXTO01000016">
    <property type="protein sequence ID" value="SMO82409.1"/>
    <property type="molecule type" value="Genomic_DNA"/>
</dbReference>
<evidence type="ECO:0000313" key="2">
    <source>
        <dbReference type="Proteomes" id="UP000316030"/>
    </source>
</evidence>